<reference evidence="1 2" key="1">
    <citation type="submission" date="2016-07" db="EMBL/GenBank/DDBJ databases">
        <authorList>
            <person name="Millard A."/>
        </authorList>
    </citation>
    <scope>NUCLEOTIDE SEQUENCE [LARGE SCALE GENOMIC DNA]</scope>
</reference>
<name>A0A1C3S6S4_9CAUD</name>
<evidence type="ECO:0000313" key="1">
    <source>
        <dbReference type="EMBL" id="SCA80193.1"/>
    </source>
</evidence>
<protein>
    <submittedName>
        <fullName evidence="1">Uncharacterized protein</fullName>
    </submittedName>
</protein>
<proteinExistence type="predicted"/>
<dbReference type="Proteomes" id="UP000279386">
    <property type="component" value="Segment"/>
</dbReference>
<accession>A0A1C3S6S4</accession>
<gene>
    <name evidence="1" type="ORF">PSLUR01_00216</name>
</gene>
<dbReference type="EMBL" id="LT603033">
    <property type="protein sequence ID" value="SCA80193.1"/>
    <property type="molecule type" value="Genomic_DNA"/>
</dbReference>
<sequence>MKMRILNKEEYQSLLRKNYVKIYNTDTHVERMELYLLITLGTNYQGRWVWQYMDTLKNKILSTRKQ</sequence>
<evidence type="ECO:0000313" key="2">
    <source>
        <dbReference type="Proteomes" id="UP000279386"/>
    </source>
</evidence>
<organism evidence="1 2">
    <name type="scientific">Escherichia phage vB_Eco_slurp01</name>
    <dbReference type="NCBI Taxonomy" id="1874688"/>
    <lineage>
        <taxon>Viruses</taxon>
        <taxon>Duplodnaviria</taxon>
        <taxon>Heunggongvirae</taxon>
        <taxon>Uroviricota</taxon>
        <taxon>Caudoviricetes</taxon>
        <taxon>Asteriusvirus</taxon>
        <taxon>Asteriusvirus PBECO4</taxon>
    </lineage>
</organism>